<feature type="domain" description="T6SS Phospholipase effector Tle1-like catalytic" evidence="2">
    <location>
        <begin position="14"/>
        <end position="361"/>
    </location>
</feature>
<dbReference type="Pfam" id="PF09994">
    <property type="entry name" value="T6SS_Tle1-like_cat"/>
    <property type="match status" value="1"/>
</dbReference>
<dbReference type="InterPro" id="IPR029058">
    <property type="entry name" value="AB_hydrolase_fold"/>
</dbReference>
<evidence type="ECO:0000256" key="1">
    <source>
        <dbReference type="SAM" id="MobiDB-lite"/>
    </source>
</evidence>
<reference evidence="4" key="1">
    <citation type="journal article" date="2014" name="Proc. Natl. Acad. Sci. U.S.A.">
        <title>Extensive sampling of basidiomycete genomes demonstrates inadequacy of the white-rot/brown-rot paradigm for wood decay fungi.</title>
        <authorList>
            <person name="Riley R."/>
            <person name="Salamov A.A."/>
            <person name="Brown D.W."/>
            <person name="Nagy L.G."/>
            <person name="Floudas D."/>
            <person name="Held B.W."/>
            <person name="Levasseur A."/>
            <person name="Lombard V."/>
            <person name="Morin E."/>
            <person name="Otillar R."/>
            <person name="Lindquist E.A."/>
            <person name="Sun H."/>
            <person name="LaButti K.M."/>
            <person name="Schmutz J."/>
            <person name="Jabbour D."/>
            <person name="Luo H."/>
            <person name="Baker S.E."/>
            <person name="Pisabarro A.G."/>
            <person name="Walton J.D."/>
            <person name="Blanchette R.A."/>
            <person name="Henrissat B."/>
            <person name="Martin F."/>
            <person name="Cullen D."/>
            <person name="Hibbett D.S."/>
            <person name="Grigoriev I.V."/>
        </authorList>
    </citation>
    <scope>NUCLEOTIDE SEQUENCE [LARGE SCALE GENOMIC DNA]</scope>
    <source>
        <strain evidence="4">MUCL 33604</strain>
    </source>
</reference>
<dbReference type="Proteomes" id="UP000027265">
    <property type="component" value="Unassembled WGS sequence"/>
</dbReference>
<dbReference type="STRING" id="933084.A0A067Q6W4"/>
<name>A0A067Q6W4_9AGAM</name>
<organism evidence="3 4">
    <name type="scientific">Jaapia argillacea MUCL 33604</name>
    <dbReference type="NCBI Taxonomy" id="933084"/>
    <lineage>
        <taxon>Eukaryota</taxon>
        <taxon>Fungi</taxon>
        <taxon>Dikarya</taxon>
        <taxon>Basidiomycota</taxon>
        <taxon>Agaricomycotina</taxon>
        <taxon>Agaricomycetes</taxon>
        <taxon>Agaricomycetidae</taxon>
        <taxon>Jaapiales</taxon>
        <taxon>Jaapiaceae</taxon>
        <taxon>Jaapia</taxon>
    </lineage>
</organism>
<accession>A0A067Q6W4</accession>
<dbReference type="AlphaFoldDB" id="A0A067Q6W4"/>
<feature type="region of interest" description="Disordered" evidence="1">
    <location>
        <begin position="216"/>
        <end position="317"/>
    </location>
</feature>
<evidence type="ECO:0000259" key="2">
    <source>
        <dbReference type="Pfam" id="PF09994"/>
    </source>
</evidence>
<gene>
    <name evidence="3" type="ORF">JAAARDRAFT_171302</name>
</gene>
<dbReference type="PANTHER" id="PTHR33840">
    <property type="match status" value="1"/>
</dbReference>
<dbReference type="HOGENOM" id="CLU_005049_5_0_1"/>
<sequence>MTDTNSDSIPLKPRVLVLCFDGTANQYDGDNTNVVRLFSLLKKDDFHEQLCYYQAGIGTYFQPGVVSPLFQWVAKIADEAVAWYLDAHVMDGYRFLMQNYNAGDKICLFGFSRGAYTARALAGMLHKVGLLPKDNDQQIPFAYKLYRKTSPADVELGAGFKQTFCRTVQVDFVGVWDTVSSVGVVMGRSLPFTTANETIKTFRHALSLDEHRTKFQPNLYHRPSPNEQAARLDPEYDSPVSSTTSMATHIEKATKPKGLGGFFSRLSKKRRASQNGIKKKDIQDQDIEAQRSTPQNKEGPLSQVSSPSAGEASVFGDTMPGGTDILEVWFAGVHGDVGGGSVADGTPHSLADITLRWMIREIQASQCGVLFDASALKRLNIPEFGVRVPMEPSTSSEPQQLQLGVTDKNEVKLNNPASTVASDDKDGELNKVDALEPMHDELGLKGNWAWWLLEIIPTNYTWQDAKGVWHKTWCFHLGRGRQICAPHPNFHITVQERMQDKALKYSPKAVWKKGTETYVE</sequence>
<dbReference type="EMBL" id="KL197711">
    <property type="protein sequence ID" value="KDQ62719.1"/>
    <property type="molecule type" value="Genomic_DNA"/>
</dbReference>
<proteinExistence type="predicted"/>
<dbReference type="PANTHER" id="PTHR33840:SF2">
    <property type="entry name" value="TLE1 PHOSPHOLIPASE DOMAIN-CONTAINING PROTEIN"/>
    <property type="match status" value="1"/>
</dbReference>
<feature type="compositionally biased region" description="Polar residues" evidence="1">
    <location>
        <begin position="290"/>
        <end position="308"/>
    </location>
</feature>
<dbReference type="OrthoDB" id="3162439at2759"/>
<dbReference type="InterPro" id="IPR018712">
    <property type="entry name" value="Tle1-like_cat"/>
</dbReference>
<dbReference type="SUPFAM" id="SSF53474">
    <property type="entry name" value="alpha/beta-Hydrolases"/>
    <property type="match status" value="1"/>
</dbReference>
<dbReference type="InParanoid" id="A0A067Q6W4"/>
<evidence type="ECO:0000313" key="4">
    <source>
        <dbReference type="Proteomes" id="UP000027265"/>
    </source>
</evidence>
<keyword evidence="4" id="KW-1185">Reference proteome</keyword>
<evidence type="ECO:0000313" key="3">
    <source>
        <dbReference type="EMBL" id="KDQ62719.1"/>
    </source>
</evidence>
<protein>
    <recommendedName>
        <fullName evidence="2">T6SS Phospholipase effector Tle1-like catalytic domain-containing protein</fullName>
    </recommendedName>
</protein>